<dbReference type="Proteomes" id="UP000316612">
    <property type="component" value="Unassembled WGS sequence"/>
</dbReference>
<proteinExistence type="predicted"/>
<accession>A0A4Y4DNI9</accession>
<gene>
    <name evidence="3" type="ORF">AUR04nite_07570</name>
</gene>
<reference evidence="3 4" key="1">
    <citation type="submission" date="2019-06" db="EMBL/GenBank/DDBJ databases">
        <title>Whole genome shotgun sequence of Glutamicibacter uratoxydans NBRC 15515.</title>
        <authorList>
            <person name="Hosoyama A."/>
            <person name="Uohara A."/>
            <person name="Ohji S."/>
            <person name="Ichikawa N."/>
        </authorList>
    </citation>
    <scope>NUCLEOTIDE SEQUENCE [LARGE SCALE GENOMIC DNA]</scope>
    <source>
        <strain evidence="3 4">NBRC 15515</strain>
    </source>
</reference>
<dbReference type="RefSeq" id="WP_141362097.1">
    <property type="nucleotide sequence ID" value="NZ_BAAAJL010000001.1"/>
</dbReference>
<dbReference type="InterPro" id="IPR036182">
    <property type="entry name" value="PCuAC_sf"/>
</dbReference>
<dbReference type="InterPro" id="IPR007410">
    <property type="entry name" value="LpqE-like"/>
</dbReference>
<dbReference type="Gene3D" id="2.60.40.1890">
    <property type="entry name" value="PCu(A)C copper chaperone"/>
    <property type="match status" value="1"/>
</dbReference>
<keyword evidence="4" id="KW-1185">Reference proteome</keyword>
<feature type="chain" id="PRO_5021422168" description="Lipoprotein" evidence="2">
    <location>
        <begin position="28"/>
        <end position="190"/>
    </location>
</feature>
<dbReference type="SUPFAM" id="SSF110087">
    <property type="entry name" value="DR1885-like metal-binding protein"/>
    <property type="match status" value="1"/>
</dbReference>
<dbReference type="PANTHER" id="PTHR36302:SF1">
    <property type="entry name" value="COPPER CHAPERONE PCU(A)C"/>
    <property type="match status" value="1"/>
</dbReference>
<evidence type="ECO:0000256" key="2">
    <source>
        <dbReference type="SAM" id="SignalP"/>
    </source>
</evidence>
<dbReference type="AlphaFoldDB" id="A0A4Y4DNI9"/>
<feature type="compositionally biased region" description="Basic and acidic residues" evidence="1">
    <location>
        <begin position="164"/>
        <end position="190"/>
    </location>
</feature>
<evidence type="ECO:0008006" key="5">
    <source>
        <dbReference type="Google" id="ProtNLM"/>
    </source>
</evidence>
<evidence type="ECO:0000256" key="1">
    <source>
        <dbReference type="SAM" id="MobiDB-lite"/>
    </source>
</evidence>
<protein>
    <recommendedName>
        <fullName evidence="5">Lipoprotein</fullName>
    </recommendedName>
</protein>
<name>A0A4Y4DNI9_GLUUR</name>
<evidence type="ECO:0000313" key="3">
    <source>
        <dbReference type="EMBL" id="GED05225.1"/>
    </source>
</evidence>
<evidence type="ECO:0000313" key="4">
    <source>
        <dbReference type="Proteomes" id="UP000316612"/>
    </source>
</evidence>
<comment type="caution">
    <text evidence="3">The sequence shown here is derived from an EMBL/GenBank/DDBJ whole genome shotgun (WGS) entry which is preliminary data.</text>
</comment>
<sequence length="190" mass="19693">MKTTKTTAALLGLGLLLAGCSATPDPAAQTPAAQHETQAQALQASDTWAKAAKDGMSAGFGTLHNAGSQAIEITGVSDAAGNEIQLHETVGTGAQASMKQMDGGLTIEPGQDAVLEPGGSHLMFMDLKQPLAAAQRTSLTFTFADGSSAAADFEIRNFSGANENYEHGGQKPEHTMDHSKMDHSKMKHDG</sequence>
<dbReference type="PROSITE" id="PS51257">
    <property type="entry name" value="PROKAR_LIPOPROTEIN"/>
    <property type="match status" value="1"/>
</dbReference>
<dbReference type="EMBL" id="BJNY01000004">
    <property type="protein sequence ID" value="GED05225.1"/>
    <property type="molecule type" value="Genomic_DNA"/>
</dbReference>
<dbReference type="Pfam" id="PF04314">
    <property type="entry name" value="PCuAC"/>
    <property type="match status" value="1"/>
</dbReference>
<dbReference type="OrthoDB" id="9796962at2"/>
<organism evidence="3 4">
    <name type="scientific">Glutamicibacter uratoxydans</name>
    <name type="common">Arthrobacter uratoxydans</name>
    <dbReference type="NCBI Taxonomy" id="43667"/>
    <lineage>
        <taxon>Bacteria</taxon>
        <taxon>Bacillati</taxon>
        <taxon>Actinomycetota</taxon>
        <taxon>Actinomycetes</taxon>
        <taxon>Micrococcales</taxon>
        <taxon>Micrococcaceae</taxon>
        <taxon>Glutamicibacter</taxon>
    </lineage>
</organism>
<feature type="signal peptide" evidence="2">
    <location>
        <begin position="1"/>
        <end position="27"/>
    </location>
</feature>
<dbReference type="PANTHER" id="PTHR36302">
    <property type="entry name" value="BLR7088 PROTEIN"/>
    <property type="match status" value="1"/>
</dbReference>
<dbReference type="InterPro" id="IPR058248">
    <property type="entry name" value="Lxx211020-like"/>
</dbReference>
<keyword evidence="2" id="KW-0732">Signal</keyword>
<feature type="region of interest" description="Disordered" evidence="1">
    <location>
        <begin position="161"/>
        <end position="190"/>
    </location>
</feature>